<dbReference type="Gene3D" id="3.30.429.10">
    <property type="entry name" value="Macrophage Migration Inhibitory Factor"/>
    <property type="match status" value="1"/>
</dbReference>
<dbReference type="GO" id="GO:0050178">
    <property type="term" value="F:phenylpyruvate tautomerase activity"/>
    <property type="evidence" value="ECO:0007669"/>
    <property type="project" value="TreeGrafter"/>
</dbReference>
<dbReference type="InterPro" id="IPR001398">
    <property type="entry name" value="Macrophage_inhib_fac"/>
</dbReference>
<comment type="similarity">
    <text evidence="1">Belongs to the MIF family.</text>
</comment>
<evidence type="ECO:0000313" key="2">
    <source>
        <dbReference type="EMBL" id="CAI9097222.1"/>
    </source>
</evidence>
<dbReference type="PANTHER" id="PTHR11954:SF25">
    <property type="entry name" value="LS1-LIKE PROTEIN"/>
    <property type="match status" value="1"/>
</dbReference>
<accession>A0AAV1CPA3</accession>
<organism evidence="2 3">
    <name type="scientific">Oldenlandia corymbosa var. corymbosa</name>
    <dbReference type="NCBI Taxonomy" id="529605"/>
    <lineage>
        <taxon>Eukaryota</taxon>
        <taxon>Viridiplantae</taxon>
        <taxon>Streptophyta</taxon>
        <taxon>Embryophyta</taxon>
        <taxon>Tracheophyta</taxon>
        <taxon>Spermatophyta</taxon>
        <taxon>Magnoliopsida</taxon>
        <taxon>eudicotyledons</taxon>
        <taxon>Gunneridae</taxon>
        <taxon>Pentapetalae</taxon>
        <taxon>asterids</taxon>
        <taxon>lamiids</taxon>
        <taxon>Gentianales</taxon>
        <taxon>Rubiaceae</taxon>
        <taxon>Rubioideae</taxon>
        <taxon>Spermacoceae</taxon>
        <taxon>Hedyotis-Oldenlandia complex</taxon>
        <taxon>Oldenlandia</taxon>
    </lineage>
</organism>
<proteinExistence type="inferred from homology"/>
<dbReference type="InterPro" id="IPR014347">
    <property type="entry name" value="Tautomerase/MIF_sf"/>
</dbReference>
<reference evidence="2" key="1">
    <citation type="submission" date="2023-03" db="EMBL/GenBank/DDBJ databases">
        <authorList>
            <person name="Julca I."/>
        </authorList>
    </citation>
    <scope>NUCLEOTIDE SEQUENCE</scope>
</reference>
<gene>
    <name evidence="2" type="ORF">OLC1_LOCUS7773</name>
</gene>
<dbReference type="SUPFAM" id="SSF55331">
    <property type="entry name" value="Tautomerase/MIF"/>
    <property type="match status" value="1"/>
</dbReference>
<dbReference type="GO" id="GO:0005615">
    <property type="term" value="C:extracellular space"/>
    <property type="evidence" value="ECO:0007669"/>
    <property type="project" value="TreeGrafter"/>
</dbReference>
<evidence type="ECO:0000256" key="1">
    <source>
        <dbReference type="ARBA" id="ARBA00005851"/>
    </source>
</evidence>
<keyword evidence="3" id="KW-1185">Reference proteome</keyword>
<evidence type="ECO:0000313" key="3">
    <source>
        <dbReference type="Proteomes" id="UP001161247"/>
    </source>
</evidence>
<dbReference type="AlphaFoldDB" id="A0AAV1CPA3"/>
<dbReference type="PANTHER" id="PTHR11954">
    <property type="entry name" value="D-DOPACHROME DECARBOXYLASE"/>
    <property type="match status" value="1"/>
</dbReference>
<protein>
    <submittedName>
        <fullName evidence="2">OLC1v1033596C1</fullName>
    </submittedName>
</protein>
<dbReference type="Pfam" id="PF01187">
    <property type="entry name" value="MIF"/>
    <property type="match status" value="1"/>
</dbReference>
<dbReference type="EMBL" id="OX459120">
    <property type="protein sequence ID" value="CAI9097222.1"/>
    <property type="molecule type" value="Genomic_DNA"/>
</dbReference>
<sequence>MPCLDIATNVNIDGVDIDSFFSVVTSTVAAIMGKPQNFVMVVLRGSVPIHFGGNKEPAALAEIISLDAVDREVKRKLIAEIGSILQDKLCVPRTRFLLKVHKSASTPNHTRSKL</sequence>
<dbReference type="Proteomes" id="UP001161247">
    <property type="component" value="Chromosome 3"/>
</dbReference>
<name>A0AAV1CPA3_OLDCO</name>